<evidence type="ECO:0000313" key="2">
    <source>
        <dbReference type="Proteomes" id="UP000054477"/>
    </source>
</evidence>
<organism evidence="1 2">
    <name type="scientific">Laccaria amethystina LaAM-08-1</name>
    <dbReference type="NCBI Taxonomy" id="1095629"/>
    <lineage>
        <taxon>Eukaryota</taxon>
        <taxon>Fungi</taxon>
        <taxon>Dikarya</taxon>
        <taxon>Basidiomycota</taxon>
        <taxon>Agaricomycotina</taxon>
        <taxon>Agaricomycetes</taxon>
        <taxon>Agaricomycetidae</taxon>
        <taxon>Agaricales</taxon>
        <taxon>Agaricineae</taxon>
        <taxon>Hydnangiaceae</taxon>
        <taxon>Laccaria</taxon>
    </lineage>
</organism>
<sequence length="174" mass="19501">MYHCRIVNATFYFARQEEESTVSLVLPSGYAVGRITTTTRRQRSDLYNRASSPIQGHPQGASLLPAELHPVSHPSPSPHAVGMTALLDYCFRGSFSHLSFNDIDRDRDGGRWPCLPPVWMDETLAVHDEGRCHRMHDQSVINTCLTGLSLSQKHRRKCSLHSRAPAITQIHGTL</sequence>
<gene>
    <name evidence="1" type="ORF">K443DRAFT_12949</name>
</gene>
<evidence type="ECO:0000313" key="1">
    <source>
        <dbReference type="EMBL" id="KIJ93335.1"/>
    </source>
</evidence>
<proteinExistence type="predicted"/>
<dbReference type="HOGENOM" id="CLU_1540307_0_0_1"/>
<accession>A0A0C9WQC4</accession>
<dbReference type="AlphaFoldDB" id="A0A0C9WQC4"/>
<protein>
    <submittedName>
        <fullName evidence="1">Uncharacterized protein</fullName>
    </submittedName>
</protein>
<dbReference type="Proteomes" id="UP000054477">
    <property type="component" value="Unassembled WGS sequence"/>
</dbReference>
<name>A0A0C9WQC4_9AGAR</name>
<keyword evidence="2" id="KW-1185">Reference proteome</keyword>
<dbReference type="EMBL" id="KN838850">
    <property type="protein sequence ID" value="KIJ93335.1"/>
    <property type="molecule type" value="Genomic_DNA"/>
</dbReference>
<reference evidence="1 2" key="1">
    <citation type="submission" date="2014-04" db="EMBL/GenBank/DDBJ databases">
        <authorList>
            <consortium name="DOE Joint Genome Institute"/>
            <person name="Kuo A."/>
            <person name="Kohler A."/>
            <person name="Nagy L.G."/>
            <person name="Floudas D."/>
            <person name="Copeland A."/>
            <person name="Barry K.W."/>
            <person name="Cichocki N."/>
            <person name="Veneault-Fourrey C."/>
            <person name="LaButti K."/>
            <person name="Lindquist E.A."/>
            <person name="Lipzen A."/>
            <person name="Lundell T."/>
            <person name="Morin E."/>
            <person name="Murat C."/>
            <person name="Sun H."/>
            <person name="Tunlid A."/>
            <person name="Henrissat B."/>
            <person name="Grigoriev I.V."/>
            <person name="Hibbett D.S."/>
            <person name="Martin F."/>
            <person name="Nordberg H.P."/>
            <person name="Cantor M.N."/>
            <person name="Hua S.X."/>
        </authorList>
    </citation>
    <scope>NUCLEOTIDE SEQUENCE [LARGE SCALE GENOMIC DNA]</scope>
    <source>
        <strain evidence="1 2">LaAM-08-1</strain>
    </source>
</reference>
<reference evidence="2" key="2">
    <citation type="submission" date="2015-01" db="EMBL/GenBank/DDBJ databases">
        <title>Evolutionary Origins and Diversification of the Mycorrhizal Mutualists.</title>
        <authorList>
            <consortium name="DOE Joint Genome Institute"/>
            <consortium name="Mycorrhizal Genomics Consortium"/>
            <person name="Kohler A."/>
            <person name="Kuo A."/>
            <person name="Nagy L.G."/>
            <person name="Floudas D."/>
            <person name="Copeland A."/>
            <person name="Barry K.W."/>
            <person name="Cichocki N."/>
            <person name="Veneault-Fourrey C."/>
            <person name="LaButti K."/>
            <person name="Lindquist E.A."/>
            <person name="Lipzen A."/>
            <person name="Lundell T."/>
            <person name="Morin E."/>
            <person name="Murat C."/>
            <person name="Riley R."/>
            <person name="Ohm R."/>
            <person name="Sun H."/>
            <person name="Tunlid A."/>
            <person name="Henrissat B."/>
            <person name="Grigoriev I.V."/>
            <person name="Hibbett D.S."/>
            <person name="Martin F."/>
        </authorList>
    </citation>
    <scope>NUCLEOTIDE SEQUENCE [LARGE SCALE GENOMIC DNA]</scope>
    <source>
        <strain evidence="2">LaAM-08-1</strain>
    </source>
</reference>